<evidence type="ECO:0000313" key="4">
    <source>
        <dbReference type="Proteomes" id="UP000051751"/>
    </source>
</evidence>
<proteinExistence type="predicted"/>
<gene>
    <name evidence="3" type="ORF">IV38_GL000008</name>
</gene>
<sequence>MCCFYFIIGTCWASFLTASAWRLLYQPHTFFAARSYCENCQHVLAFYELIPMISFLWQGGKCRHCRQRLTPLFLIGECLGGVAGLLIYRLPLVQQPLAGILSACLFFCAAMDCFENCLMPLWLLPFGAAAFCCAAHLYWLSAGAVTVLLYGLHCWHNGLGLGDVELILLLALFLTPSQIWFLLFAACCFALLGFLFLKTKQQQPFVPYLLLGYLITLIYF</sequence>
<name>A0A0R2FN79_9LACO</name>
<keyword evidence="1" id="KW-1133">Transmembrane helix</keyword>
<keyword evidence="1" id="KW-0812">Transmembrane</keyword>
<dbReference type="GO" id="GO:0005886">
    <property type="term" value="C:plasma membrane"/>
    <property type="evidence" value="ECO:0007669"/>
    <property type="project" value="TreeGrafter"/>
</dbReference>
<dbReference type="Proteomes" id="UP000051751">
    <property type="component" value="Unassembled WGS sequence"/>
</dbReference>
<feature type="transmembrane region" description="Helical" evidence="1">
    <location>
        <begin position="204"/>
        <end position="219"/>
    </location>
</feature>
<evidence type="ECO:0000313" key="3">
    <source>
        <dbReference type="EMBL" id="KRN29131.1"/>
    </source>
</evidence>
<dbReference type="GO" id="GO:0004190">
    <property type="term" value="F:aspartic-type endopeptidase activity"/>
    <property type="evidence" value="ECO:0007669"/>
    <property type="project" value="TreeGrafter"/>
</dbReference>
<dbReference type="PATRIC" id="fig|81857.3.peg.5"/>
<keyword evidence="1" id="KW-0472">Membrane</keyword>
<feature type="transmembrane region" description="Helical" evidence="1">
    <location>
        <begin position="179"/>
        <end position="197"/>
    </location>
</feature>
<evidence type="ECO:0000259" key="2">
    <source>
        <dbReference type="Pfam" id="PF06750"/>
    </source>
</evidence>
<feature type="transmembrane region" description="Helical" evidence="1">
    <location>
        <begin position="72"/>
        <end position="90"/>
    </location>
</feature>
<feature type="domain" description="Prepilin peptidase A24 N-terminal" evidence="2">
    <location>
        <begin position="7"/>
        <end position="88"/>
    </location>
</feature>
<feature type="transmembrane region" description="Helical" evidence="1">
    <location>
        <begin position="96"/>
        <end position="114"/>
    </location>
</feature>
<dbReference type="PANTHER" id="PTHR30487">
    <property type="entry name" value="TYPE 4 PREPILIN-LIKE PROTEINS LEADER PEPTIDE-PROCESSING ENZYME"/>
    <property type="match status" value="1"/>
</dbReference>
<dbReference type="InterPro" id="IPR010627">
    <property type="entry name" value="Prepilin_pept_A24_N"/>
</dbReference>
<dbReference type="Pfam" id="PF06750">
    <property type="entry name" value="A24_N_bact"/>
    <property type="match status" value="1"/>
</dbReference>
<dbReference type="PANTHER" id="PTHR30487:SF0">
    <property type="entry name" value="PREPILIN LEADER PEPTIDASE_N-METHYLTRANSFERASE-RELATED"/>
    <property type="match status" value="1"/>
</dbReference>
<dbReference type="AlphaFoldDB" id="A0A0R2FN79"/>
<feature type="transmembrane region" description="Helical" evidence="1">
    <location>
        <begin position="44"/>
        <end position="60"/>
    </location>
</feature>
<reference evidence="3 4" key="1">
    <citation type="journal article" date="2015" name="Genome Announc.">
        <title>Expanding the biotechnology potential of lactobacilli through comparative genomics of 213 strains and associated genera.</title>
        <authorList>
            <person name="Sun Z."/>
            <person name="Harris H.M."/>
            <person name="McCann A."/>
            <person name="Guo C."/>
            <person name="Argimon S."/>
            <person name="Zhang W."/>
            <person name="Yang X."/>
            <person name="Jeffery I.B."/>
            <person name="Cooney J.C."/>
            <person name="Kagawa T.F."/>
            <person name="Liu W."/>
            <person name="Song Y."/>
            <person name="Salvetti E."/>
            <person name="Wrobel A."/>
            <person name="Rasinkangas P."/>
            <person name="Parkhill J."/>
            <person name="Rea M.C."/>
            <person name="O'Sullivan O."/>
            <person name="Ritari J."/>
            <person name="Douillard F.P."/>
            <person name="Paul Ross R."/>
            <person name="Yang R."/>
            <person name="Briner A.E."/>
            <person name="Felis G.E."/>
            <person name="de Vos W.M."/>
            <person name="Barrangou R."/>
            <person name="Klaenhammer T.R."/>
            <person name="Caufield P.W."/>
            <person name="Cui Y."/>
            <person name="Zhang H."/>
            <person name="O'Toole P.W."/>
        </authorList>
    </citation>
    <scope>NUCLEOTIDE SEQUENCE [LARGE SCALE GENOMIC DNA]</scope>
    <source>
        <strain evidence="3 4">ATCC BAA-66</strain>
    </source>
</reference>
<protein>
    <recommendedName>
        <fullName evidence="2">Prepilin peptidase A24 N-terminal domain-containing protein</fullName>
    </recommendedName>
</protein>
<dbReference type="GO" id="GO:0006465">
    <property type="term" value="P:signal peptide processing"/>
    <property type="evidence" value="ECO:0007669"/>
    <property type="project" value="TreeGrafter"/>
</dbReference>
<accession>A0A0R2FN79</accession>
<dbReference type="InterPro" id="IPR050882">
    <property type="entry name" value="Prepilin_peptidase/N-MTase"/>
</dbReference>
<organism evidence="3 4">
    <name type="scientific">Lactobacillus selangorensis</name>
    <dbReference type="NCBI Taxonomy" id="81857"/>
    <lineage>
        <taxon>Bacteria</taxon>
        <taxon>Bacillati</taxon>
        <taxon>Bacillota</taxon>
        <taxon>Bacilli</taxon>
        <taxon>Lactobacillales</taxon>
        <taxon>Lactobacillaceae</taxon>
        <taxon>Lactobacillus</taxon>
    </lineage>
</organism>
<dbReference type="RefSeq" id="WP_057769932.1">
    <property type="nucleotide sequence ID" value="NZ_JQAT01000001.1"/>
</dbReference>
<evidence type="ECO:0000256" key="1">
    <source>
        <dbReference type="SAM" id="Phobius"/>
    </source>
</evidence>
<feature type="transmembrane region" description="Helical" evidence="1">
    <location>
        <begin position="121"/>
        <end position="140"/>
    </location>
</feature>
<comment type="caution">
    <text evidence="3">The sequence shown here is derived from an EMBL/GenBank/DDBJ whole genome shotgun (WGS) entry which is preliminary data.</text>
</comment>
<dbReference type="OrthoDB" id="9789291at2"/>
<dbReference type="EMBL" id="JQAT01000001">
    <property type="protein sequence ID" value="KRN29131.1"/>
    <property type="molecule type" value="Genomic_DNA"/>
</dbReference>